<dbReference type="InterPro" id="IPR045621">
    <property type="entry name" value="BPD_transp_1_N"/>
</dbReference>
<feature type="transmembrane region" description="Helical" evidence="7">
    <location>
        <begin position="9"/>
        <end position="30"/>
    </location>
</feature>
<dbReference type="OrthoDB" id="24153at2"/>
<dbReference type="AlphaFoldDB" id="A0A3M8BYV9"/>
<keyword evidence="5 7" id="KW-1133">Transmembrane helix</keyword>
<evidence type="ECO:0000256" key="5">
    <source>
        <dbReference type="ARBA" id="ARBA00022989"/>
    </source>
</evidence>
<reference evidence="9 10" key="1">
    <citation type="submission" date="2018-10" db="EMBL/GenBank/DDBJ databases">
        <title>Phylogenomics of Brevibacillus.</title>
        <authorList>
            <person name="Dunlap C."/>
        </authorList>
    </citation>
    <scope>NUCLEOTIDE SEQUENCE [LARGE SCALE GENOMIC DNA]</scope>
    <source>
        <strain evidence="9 10">JCM 12215</strain>
    </source>
</reference>
<evidence type="ECO:0000256" key="2">
    <source>
        <dbReference type="ARBA" id="ARBA00022448"/>
    </source>
</evidence>
<proteinExistence type="inferred from homology"/>
<dbReference type="EMBL" id="RHHR01000044">
    <property type="protein sequence ID" value="RNB68509.1"/>
    <property type="molecule type" value="Genomic_DNA"/>
</dbReference>
<comment type="caution">
    <text evidence="9">The sequence shown here is derived from an EMBL/GenBank/DDBJ whole genome shotgun (WGS) entry which is preliminary data.</text>
</comment>
<keyword evidence="6 7" id="KW-0472">Membrane</keyword>
<name>A0A3M8BYV9_9BACL</name>
<gene>
    <name evidence="9" type="ORF">EDM52_20535</name>
</gene>
<dbReference type="PROSITE" id="PS51257">
    <property type="entry name" value="PROKAR_LIPOPROTEIN"/>
    <property type="match status" value="1"/>
</dbReference>
<dbReference type="PROSITE" id="PS50928">
    <property type="entry name" value="ABC_TM1"/>
    <property type="match status" value="1"/>
</dbReference>
<organism evidence="9 10">
    <name type="scientific">Brevibacillus invocatus</name>
    <dbReference type="NCBI Taxonomy" id="173959"/>
    <lineage>
        <taxon>Bacteria</taxon>
        <taxon>Bacillati</taxon>
        <taxon>Bacillota</taxon>
        <taxon>Bacilli</taxon>
        <taxon>Bacillales</taxon>
        <taxon>Paenibacillaceae</taxon>
        <taxon>Brevibacillus</taxon>
    </lineage>
</organism>
<dbReference type="GO" id="GO:0005886">
    <property type="term" value="C:plasma membrane"/>
    <property type="evidence" value="ECO:0007669"/>
    <property type="project" value="UniProtKB-SubCell"/>
</dbReference>
<evidence type="ECO:0000256" key="3">
    <source>
        <dbReference type="ARBA" id="ARBA00022475"/>
    </source>
</evidence>
<comment type="similarity">
    <text evidence="7">Belongs to the binding-protein-dependent transport system permease family.</text>
</comment>
<dbReference type="Proteomes" id="UP000282028">
    <property type="component" value="Unassembled WGS sequence"/>
</dbReference>
<feature type="domain" description="ABC transmembrane type-1" evidence="8">
    <location>
        <begin position="95"/>
        <end position="325"/>
    </location>
</feature>
<evidence type="ECO:0000256" key="1">
    <source>
        <dbReference type="ARBA" id="ARBA00004651"/>
    </source>
</evidence>
<keyword evidence="3" id="KW-1003">Cell membrane</keyword>
<dbReference type="Gene3D" id="1.10.3720.10">
    <property type="entry name" value="MetI-like"/>
    <property type="match status" value="1"/>
</dbReference>
<dbReference type="PANTHER" id="PTHR43163:SF8">
    <property type="entry name" value="D,D-DIPEPTIDE TRANSPORT SYSTEM PERMEASE PROTEIN DDPB-RELATED"/>
    <property type="match status" value="1"/>
</dbReference>
<evidence type="ECO:0000313" key="10">
    <source>
        <dbReference type="Proteomes" id="UP000282028"/>
    </source>
</evidence>
<dbReference type="SUPFAM" id="SSF161098">
    <property type="entry name" value="MetI-like"/>
    <property type="match status" value="1"/>
</dbReference>
<dbReference type="InterPro" id="IPR035906">
    <property type="entry name" value="MetI-like_sf"/>
</dbReference>
<dbReference type="InterPro" id="IPR000515">
    <property type="entry name" value="MetI-like"/>
</dbReference>
<dbReference type="Pfam" id="PF00528">
    <property type="entry name" value="BPD_transp_1"/>
    <property type="match status" value="1"/>
</dbReference>
<accession>A0A3M8BYV9</accession>
<dbReference type="CDD" id="cd06261">
    <property type="entry name" value="TM_PBP2"/>
    <property type="match status" value="1"/>
</dbReference>
<evidence type="ECO:0000256" key="6">
    <source>
        <dbReference type="ARBA" id="ARBA00023136"/>
    </source>
</evidence>
<feature type="transmembrane region" description="Helical" evidence="7">
    <location>
        <begin position="101"/>
        <end position="122"/>
    </location>
</feature>
<evidence type="ECO:0000259" key="8">
    <source>
        <dbReference type="PROSITE" id="PS50928"/>
    </source>
</evidence>
<keyword evidence="10" id="KW-1185">Reference proteome</keyword>
<feature type="transmembrane region" description="Helical" evidence="7">
    <location>
        <begin position="256"/>
        <end position="282"/>
    </location>
</feature>
<keyword evidence="4 7" id="KW-0812">Transmembrane</keyword>
<keyword evidence="2 7" id="KW-0813">Transport</keyword>
<comment type="subcellular location">
    <subcellularLocation>
        <location evidence="1 7">Cell membrane</location>
        <topology evidence="1 7">Multi-pass membrane protein</topology>
    </subcellularLocation>
</comment>
<evidence type="ECO:0000256" key="4">
    <source>
        <dbReference type="ARBA" id="ARBA00022692"/>
    </source>
</evidence>
<dbReference type="Pfam" id="PF19300">
    <property type="entry name" value="BPD_transp_1_N"/>
    <property type="match status" value="1"/>
</dbReference>
<feature type="transmembrane region" description="Helical" evidence="7">
    <location>
        <begin position="302"/>
        <end position="328"/>
    </location>
</feature>
<evidence type="ECO:0000256" key="7">
    <source>
        <dbReference type="RuleBase" id="RU363032"/>
    </source>
</evidence>
<sequence>MWAVIRNRLLMLIVVIFGVSCITFLMSNVIPGDPARMIVGVKATEETYQRVREQMGLNDPLYEQYLNYMQGLLTGDLGTSLRTQQPVIEDLITYFPATLELVLYAFLIAIILGVFIGVLTAVKNNSMWDHIGRIFSISGVSLPVFWSGLMAIILFYGVLGWLPASERLDLFIDAPPTITGLYTIDSLLAGDMEAFSNSVLHLIMPVSILAFVHLSAITRQIRASMLDVLQQDYIKTARANGISSSFLIIRYALRNALMPAVTVVGLSIGSLLGGAVVTETIFNWPGMGKYVVDSIGSLDFPAIMGFTILIAIGYVLINLLVDLLYMVLDPQIRE</sequence>
<dbReference type="RefSeq" id="WP_122910809.1">
    <property type="nucleotide sequence ID" value="NZ_CBCSBE010000014.1"/>
</dbReference>
<dbReference type="GO" id="GO:0071916">
    <property type="term" value="F:dipeptide transmembrane transporter activity"/>
    <property type="evidence" value="ECO:0007669"/>
    <property type="project" value="TreeGrafter"/>
</dbReference>
<feature type="transmembrane region" description="Helical" evidence="7">
    <location>
        <begin position="198"/>
        <end position="217"/>
    </location>
</feature>
<evidence type="ECO:0000313" key="9">
    <source>
        <dbReference type="EMBL" id="RNB68509.1"/>
    </source>
</evidence>
<feature type="transmembrane region" description="Helical" evidence="7">
    <location>
        <begin position="134"/>
        <end position="159"/>
    </location>
</feature>
<protein>
    <submittedName>
        <fullName evidence="9">ABC transporter permease</fullName>
    </submittedName>
</protein>
<dbReference type="PANTHER" id="PTHR43163">
    <property type="entry name" value="DIPEPTIDE TRANSPORT SYSTEM PERMEASE PROTEIN DPPB-RELATED"/>
    <property type="match status" value="1"/>
</dbReference>